<dbReference type="OrthoDB" id="8995637at2"/>
<dbReference type="EC" id="4.2.1.41" evidence="5"/>
<comment type="catalytic activity">
    <reaction evidence="1 5">
        <text>5-dehydro-4-deoxy-D-glucarate + H(+) = 2,5-dioxopentanoate + CO2 + H2O</text>
        <dbReference type="Rhea" id="RHEA:24608"/>
        <dbReference type="ChEBI" id="CHEBI:15377"/>
        <dbReference type="ChEBI" id="CHEBI:15378"/>
        <dbReference type="ChEBI" id="CHEBI:16526"/>
        <dbReference type="ChEBI" id="CHEBI:42819"/>
        <dbReference type="ChEBI" id="CHEBI:58136"/>
        <dbReference type="EC" id="4.2.1.41"/>
    </reaction>
</comment>
<dbReference type="UniPathway" id="UPA00564">
    <property type="reaction ID" value="UER00628"/>
</dbReference>
<dbReference type="PANTHER" id="PTHR12128:SF19">
    <property type="entry name" value="5-DEHYDRO-4-DEOXYGLUCARATE DEHYDRATASE 2-RELATED"/>
    <property type="match status" value="1"/>
</dbReference>
<feature type="active site" description="Proton donor/acceptor" evidence="7">
    <location>
        <position position="144"/>
    </location>
</feature>
<feature type="active site" description="Schiff-base intermediate with substrate" evidence="7">
    <location>
        <position position="170"/>
    </location>
</feature>
<organism evidence="9 10">
    <name type="scientific">Leucobacter chromiiresistens</name>
    <dbReference type="NCBI Taxonomy" id="1079994"/>
    <lineage>
        <taxon>Bacteria</taxon>
        <taxon>Bacillati</taxon>
        <taxon>Actinomycetota</taxon>
        <taxon>Actinomycetes</taxon>
        <taxon>Micrococcales</taxon>
        <taxon>Microbacteriaceae</taxon>
        <taxon>Leucobacter</taxon>
    </lineage>
</organism>
<evidence type="ECO:0000256" key="2">
    <source>
        <dbReference type="ARBA" id="ARBA00004983"/>
    </source>
</evidence>
<dbReference type="eggNOG" id="COG0329">
    <property type="taxonomic scope" value="Bacteria"/>
</dbReference>
<evidence type="ECO:0000256" key="1">
    <source>
        <dbReference type="ARBA" id="ARBA00001446"/>
    </source>
</evidence>
<dbReference type="InterPro" id="IPR013785">
    <property type="entry name" value="Aldolase_TIM"/>
</dbReference>
<dbReference type="Proteomes" id="UP000182690">
    <property type="component" value="Unassembled WGS sequence"/>
</dbReference>
<name>A0A1H0XVQ2_9MICO</name>
<comment type="similarity">
    <text evidence="3 5 6">Belongs to the DapA family.</text>
</comment>
<dbReference type="RefSeq" id="WP_029608182.1">
    <property type="nucleotide sequence ID" value="NZ_FNKB01000001.1"/>
</dbReference>
<proteinExistence type="inferred from homology"/>
<dbReference type="CDD" id="cd00951">
    <property type="entry name" value="KDGDH"/>
    <property type="match status" value="1"/>
</dbReference>
<dbReference type="EMBL" id="FNKB01000001">
    <property type="protein sequence ID" value="SDQ06950.1"/>
    <property type="molecule type" value="Genomic_DNA"/>
</dbReference>
<evidence type="ECO:0000256" key="6">
    <source>
        <dbReference type="PIRNR" id="PIRNR001365"/>
    </source>
</evidence>
<sequence length="309" mass="33113">MPNLEPSALASQVGSGLLSFPVTHFDAQQEFAEDPYREHIEWLSDYPVAGLFAAGGTGEYFSLTLDEVSQVVAAAVQQVNGRTAVLGPAGGSVRSAIAQARAVEAAGGDGILLFPPYLTEAGQAGLEAYVEAVCRATRLGVIVYHRANAQYSAETLQRLADRLPNFIGLKDGVGSIEQMTHIYSTLGDRLTYVGGLPTAETFALPYLELGVTTYSSAMFNFVPEFAIDFYNAVRRRDHAAVFAALRDFVHPYLDVRNRVPGYAVSIVKAGLDAVGRTGGPVRPPLQELTPADRDDLARVIERAAVPALV</sequence>
<evidence type="ECO:0000256" key="8">
    <source>
        <dbReference type="PIRSR" id="PIRSR001365-2"/>
    </source>
</evidence>
<dbReference type="SUPFAM" id="SSF51569">
    <property type="entry name" value="Aldolase"/>
    <property type="match status" value="1"/>
</dbReference>
<dbReference type="PIRSF" id="PIRSF001365">
    <property type="entry name" value="DHDPS"/>
    <property type="match status" value="1"/>
</dbReference>
<dbReference type="SMART" id="SM01130">
    <property type="entry name" value="DHDPS"/>
    <property type="match status" value="1"/>
</dbReference>
<evidence type="ECO:0000256" key="5">
    <source>
        <dbReference type="HAMAP-Rule" id="MF_00694"/>
    </source>
</evidence>
<dbReference type="InterPro" id="IPR002220">
    <property type="entry name" value="DapA-like"/>
</dbReference>
<dbReference type="PANTHER" id="PTHR12128">
    <property type="entry name" value="DIHYDRODIPICOLINATE SYNTHASE"/>
    <property type="match status" value="1"/>
</dbReference>
<dbReference type="NCBIfam" id="NF002958">
    <property type="entry name" value="PRK03620.1"/>
    <property type="match status" value="1"/>
</dbReference>
<reference evidence="9 10" key="1">
    <citation type="submission" date="2016-10" db="EMBL/GenBank/DDBJ databases">
        <authorList>
            <person name="de Groot N.N."/>
        </authorList>
    </citation>
    <scope>NUCLEOTIDE SEQUENCE [LARGE SCALE GENOMIC DNA]</scope>
    <source>
        <strain evidence="9 10">DSM 22788</strain>
    </source>
</reference>
<evidence type="ECO:0000313" key="9">
    <source>
        <dbReference type="EMBL" id="SDQ06950.1"/>
    </source>
</evidence>
<evidence type="ECO:0000256" key="4">
    <source>
        <dbReference type="ARBA" id="ARBA00023239"/>
    </source>
</evidence>
<dbReference type="HAMAP" id="MF_00694">
    <property type="entry name" value="KDGDH"/>
    <property type="match status" value="1"/>
</dbReference>
<dbReference type="GO" id="GO:0047448">
    <property type="term" value="F:5-dehydro-4-deoxyglucarate dehydratase activity"/>
    <property type="evidence" value="ECO:0007669"/>
    <property type="project" value="UniProtKB-UniRule"/>
</dbReference>
<evidence type="ECO:0000313" key="10">
    <source>
        <dbReference type="Proteomes" id="UP000182690"/>
    </source>
</evidence>
<evidence type="ECO:0000256" key="3">
    <source>
        <dbReference type="ARBA" id="ARBA00007592"/>
    </source>
</evidence>
<feature type="binding site" evidence="8">
    <location>
        <position position="57"/>
    </location>
    <ligand>
        <name>pyruvate</name>
        <dbReference type="ChEBI" id="CHEBI:15361"/>
    </ligand>
</feature>
<protein>
    <recommendedName>
        <fullName evidence="5">Probable 5-dehydro-4-deoxyglucarate dehydratase</fullName>
        <ecNumber evidence="5">4.2.1.41</ecNumber>
    </recommendedName>
    <alternativeName>
        <fullName evidence="5">5-keto-4-deoxy-glucarate dehydratase</fullName>
        <shortName evidence="5">KDGDH</shortName>
    </alternativeName>
</protein>
<dbReference type="AlphaFoldDB" id="A0A1H0XVQ2"/>
<dbReference type="NCBIfam" id="TIGR03249">
    <property type="entry name" value="KdgD"/>
    <property type="match status" value="1"/>
</dbReference>
<dbReference type="InterPro" id="IPR017655">
    <property type="entry name" value="Dehydro-deoxyglucarate_dehyd"/>
</dbReference>
<dbReference type="GO" id="GO:0042838">
    <property type="term" value="P:D-glucarate catabolic process"/>
    <property type="evidence" value="ECO:0007669"/>
    <property type="project" value="UniProtKB-UniRule"/>
</dbReference>
<accession>A0A1H0XVQ2</accession>
<dbReference type="STRING" id="1079994.SAMN04488565_0234"/>
<dbReference type="Pfam" id="PF00701">
    <property type="entry name" value="DHDPS"/>
    <property type="match status" value="1"/>
</dbReference>
<evidence type="ECO:0000256" key="7">
    <source>
        <dbReference type="PIRSR" id="PIRSR001365-1"/>
    </source>
</evidence>
<comment type="pathway">
    <text evidence="2 5">Carbohydrate acid metabolism; D-glucarate degradation; 2,5-dioxopentanoate from D-glucarate: step 2/2.</text>
</comment>
<dbReference type="GO" id="GO:0008840">
    <property type="term" value="F:4-hydroxy-tetrahydrodipicolinate synthase activity"/>
    <property type="evidence" value="ECO:0007669"/>
    <property type="project" value="TreeGrafter"/>
</dbReference>
<gene>
    <name evidence="9" type="ORF">SAMN04488565_0234</name>
</gene>
<dbReference type="Gene3D" id="3.20.20.70">
    <property type="entry name" value="Aldolase class I"/>
    <property type="match status" value="1"/>
</dbReference>
<keyword evidence="4 5" id="KW-0456">Lyase</keyword>